<feature type="transmembrane region" description="Helical" evidence="7">
    <location>
        <begin position="179"/>
        <end position="204"/>
    </location>
</feature>
<dbReference type="GO" id="GO:0055085">
    <property type="term" value="P:transmembrane transport"/>
    <property type="evidence" value="ECO:0007669"/>
    <property type="project" value="InterPro"/>
</dbReference>
<accession>A0A3M2JR52</accession>
<comment type="subcellular location">
    <subcellularLocation>
        <location evidence="1 7">Cell membrane</location>
        <topology evidence="1 7">Multi-pass membrane protein</topology>
    </subcellularLocation>
</comment>
<keyword evidence="4 7" id="KW-0812">Transmembrane</keyword>
<evidence type="ECO:0000313" key="10">
    <source>
        <dbReference type="EMBL" id="RMI12698.1"/>
    </source>
</evidence>
<dbReference type="CDD" id="cd06261">
    <property type="entry name" value="TM_PBP2"/>
    <property type="match status" value="1"/>
</dbReference>
<evidence type="ECO:0000256" key="8">
    <source>
        <dbReference type="SAM" id="MobiDB-lite"/>
    </source>
</evidence>
<evidence type="ECO:0000256" key="5">
    <source>
        <dbReference type="ARBA" id="ARBA00022989"/>
    </source>
</evidence>
<dbReference type="PANTHER" id="PTHR30193">
    <property type="entry name" value="ABC TRANSPORTER PERMEASE PROTEIN"/>
    <property type="match status" value="1"/>
</dbReference>
<organism evidence="10 11">
    <name type="scientific">Cellulomonas triticagri</name>
    <dbReference type="NCBI Taxonomy" id="2483352"/>
    <lineage>
        <taxon>Bacteria</taxon>
        <taxon>Bacillati</taxon>
        <taxon>Actinomycetota</taxon>
        <taxon>Actinomycetes</taxon>
        <taxon>Micrococcales</taxon>
        <taxon>Cellulomonadaceae</taxon>
        <taxon>Cellulomonas</taxon>
    </lineage>
</organism>
<feature type="transmembrane region" description="Helical" evidence="7">
    <location>
        <begin position="225"/>
        <end position="247"/>
    </location>
</feature>
<evidence type="ECO:0000259" key="9">
    <source>
        <dbReference type="PROSITE" id="PS50928"/>
    </source>
</evidence>
<dbReference type="Gene3D" id="1.10.3720.10">
    <property type="entry name" value="MetI-like"/>
    <property type="match status" value="1"/>
</dbReference>
<evidence type="ECO:0000256" key="6">
    <source>
        <dbReference type="ARBA" id="ARBA00023136"/>
    </source>
</evidence>
<dbReference type="Pfam" id="PF00528">
    <property type="entry name" value="BPD_transp_1"/>
    <property type="match status" value="1"/>
</dbReference>
<feature type="transmembrane region" description="Helical" evidence="7">
    <location>
        <begin position="285"/>
        <end position="305"/>
    </location>
</feature>
<gene>
    <name evidence="10" type="ORF">EBM89_07510</name>
</gene>
<keyword evidence="11" id="KW-1185">Reference proteome</keyword>
<feature type="domain" description="ABC transmembrane type-1" evidence="9">
    <location>
        <begin position="94"/>
        <end position="306"/>
    </location>
</feature>
<comment type="similarity">
    <text evidence="7">Belongs to the binding-protein-dependent transport system permease family.</text>
</comment>
<feature type="transmembrane region" description="Helical" evidence="7">
    <location>
        <begin position="36"/>
        <end position="57"/>
    </location>
</feature>
<dbReference type="OrthoDB" id="9805974at2"/>
<dbReference type="AlphaFoldDB" id="A0A3M2JR52"/>
<dbReference type="InterPro" id="IPR000515">
    <property type="entry name" value="MetI-like"/>
</dbReference>
<keyword evidence="6 7" id="KW-0472">Membrane</keyword>
<name>A0A3M2JR52_9CELL</name>
<evidence type="ECO:0000256" key="2">
    <source>
        <dbReference type="ARBA" id="ARBA00022448"/>
    </source>
</evidence>
<evidence type="ECO:0000256" key="7">
    <source>
        <dbReference type="RuleBase" id="RU363032"/>
    </source>
</evidence>
<dbReference type="GO" id="GO:0005886">
    <property type="term" value="C:plasma membrane"/>
    <property type="evidence" value="ECO:0007669"/>
    <property type="project" value="UniProtKB-SubCell"/>
</dbReference>
<feature type="transmembrane region" description="Helical" evidence="7">
    <location>
        <begin position="131"/>
        <end position="151"/>
    </location>
</feature>
<keyword evidence="5 7" id="KW-1133">Transmembrane helix</keyword>
<evidence type="ECO:0000256" key="4">
    <source>
        <dbReference type="ARBA" id="ARBA00022692"/>
    </source>
</evidence>
<feature type="region of interest" description="Disordered" evidence="8">
    <location>
        <begin position="1"/>
        <end position="24"/>
    </location>
</feature>
<protein>
    <submittedName>
        <fullName evidence="10">Sugar ABC transporter permease</fullName>
    </submittedName>
</protein>
<dbReference type="EMBL" id="RFFI01000031">
    <property type="protein sequence ID" value="RMI12698.1"/>
    <property type="molecule type" value="Genomic_DNA"/>
</dbReference>
<evidence type="ECO:0000256" key="3">
    <source>
        <dbReference type="ARBA" id="ARBA00022475"/>
    </source>
</evidence>
<dbReference type="InterPro" id="IPR051393">
    <property type="entry name" value="ABC_transporter_permease"/>
</dbReference>
<proteinExistence type="inferred from homology"/>
<feature type="transmembrane region" description="Helical" evidence="7">
    <location>
        <begin position="98"/>
        <end position="119"/>
    </location>
</feature>
<feature type="compositionally biased region" description="Low complexity" evidence="8">
    <location>
        <begin position="7"/>
        <end position="21"/>
    </location>
</feature>
<dbReference type="InterPro" id="IPR035906">
    <property type="entry name" value="MetI-like_sf"/>
</dbReference>
<dbReference type="PROSITE" id="PS50928">
    <property type="entry name" value="ABC_TM1"/>
    <property type="match status" value="1"/>
</dbReference>
<comment type="caution">
    <text evidence="10">The sequence shown here is derived from an EMBL/GenBank/DDBJ whole genome shotgun (WGS) entry which is preliminary data.</text>
</comment>
<dbReference type="SUPFAM" id="SSF161098">
    <property type="entry name" value="MetI-like"/>
    <property type="match status" value="1"/>
</dbReference>
<reference evidence="10 11" key="1">
    <citation type="submission" date="2018-10" db="EMBL/GenBank/DDBJ databases">
        <title>Isolation, diversity and antifungal activity of actinobacteria from wheat.</title>
        <authorList>
            <person name="Han C."/>
        </authorList>
    </citation>
    <scope>NUCLEOTIDE SEQUENCE [LARGE SCALE GENOMIC DNA]</scope>
    <source>
        <strain evidence="10 11">NEAU-YY56</strain>
    </source>
</reference>
<dbReference type="Proteomes" id="UP000269289">
    <property type="component" value="Unassembled WGS sequence"/>
</dbReference>
<keyword evidence="3" id="KW-1003">Cell membrane</keyword>
<dbReference type="RefSeq" id="WP_122148827.1">
    <property type="nucleotide sequence ID" value="NZ_RFFI01000031.1"/>
</dbReference>
<keyword evidence="2 7" id="KW-0813">Transport</keyword>
<evidence type="ECO:0000313" key="11">
    <source>
        <dbReference type="Proteomes" id="UP000269289"/>
    </source>
</evidence>
<evidence type="ECO:0000256" key="1">
    <source>
        <dbReference type="ARBA" id="ARBA00004651"/>
    </source>
</evidence>
<sequence length="318" mass="34277">MTLLAPRRGTATEPGGAAPAAPRRRGALARAERHQALGFVTPALAGLTVFTIAPVVLSVVMSLHDWPIFGERTFTGLANYGRLLTEDPDFWPALRNSVVFTVLYVPVNIVIALALALGIGPRIRGRGAFRVLFFIPVVTPVVANVLVWKMLLQPQGLVNGLSTSLFGIEMPRFLSDQNWAMISVVVMSVWAGMGYNMLILSAALEQVPASVTEAARIDGAHGLRMLVSITLPMISPSVFFAAVMTVISSLQVFAQPQLLTGGGPGNATLPLVMFIYQTGFTFQDLGLAAAGAWILFVLIIGVTAVQFRAQKRWVHYEH</sequence>
<dbReference type="PANTHER" id="PTHR30193:SF37">
    <property type="entry name" value="INNER MEMBRANE ABC TRANSPORTER PERMEASE PROTEIN YCJO"/>
    <property type="match status" value="1"/>
</dbReference>